<dbReference type="AlphaFoldDB" id="A0AAX2E943"/>
<organism evidence="1 2">
    <name type="scientific">Terribacillus saccharophilus</name>
    <dbReference type="NCBI Taxonomy" id="361277"/>
    <lineage>
        <taxon>Bacteria</taxon>
        <taxon>Bacillati</taxon>
        <taxon>Bacillota</taxon>
        <taxon>Bacilli</taxon>
        <taxon>Bacillales</taxon>
        <taxon>Bacillaceae</taxon>
        <taxon>Terribacillus</taxon>
    </lineage>
</organism>
<reference evidence="1 2" key="1">
    <citation type="submission" date="2016-10" db="EMBL/GenBank/DDBJ databases">
        <authorList>
            <person name="Varghese N."/>
            <person name="Submissions S."/>
        </authorList>
    </citation>
    <scope>NUCLEOTIDE SEQUENCE [LARGE SCALE GENOMIC DNA]</scope>
    <source>
        <strain evidence="1 2">DSM 21619</strain>
    </source>
</reference>
<proteinExistence type="predicted"/>
<name>A0AAX2E943_9BACI</name>
<sequence length="55" mass="6514">MAYVIMREEKDDIRCLKETGSTMCKLFDTMEDAELMKKQLVSETASHIHWFIVEM</sequence>
<gene>
    <name evidence="1" type="ORF">SAMN04489762_0141</name>
</gene>
<dbReference type="Proteomes" id="UP000199735">
    <property type="component" value="Unassembled WGS sequence"/>
</dbReference>
<comment type="caution">
    <text evidence="1">The sequence shown here is derived from an EMBL/GenBank/DDBJ whole genome shotgun (WGS) entry which is preliminary data.</text>
</comment>
<dbReference type="EMBL" id="FOCD01000001">
    <property type="protein sequence ID" value="SEM46873.1"/>
    <property type="molecule type" value="Genomic_DNA"/>
</dbReference>
<protein>
    <submittedName>
        <fullName evidence="1">Uncharacterized protein</fullName>
    </submittedName>
</protein>
<accession>A0AAX2E943</accession>
<evidence type="ECO:0000313" key="2">
    <source>
        <dbReference type="Proteomes" id="UP000199735"/>
    </source>
</evidence>
<dbReference type="RefSeq" id="WP_164493361.1">
    <property type="nucleotide sequence ID" value="NZ_FOCD01000001.1"/>
</dbReference>
<evidence type="ECO:0000313" key="1">
    <source>
        <dbReference type="EMBL" id="SEM46873.1"/>
    </source>
</evidence>